<evidence type="ECO:0000313" key="2">
    <source>
        <dbReference type="Proteomes" id="UP000185323"/>
    </source>
</evidence>
<evidence type="ECO:0000313" key="1">
    <source>
        <dbReference type="EMBL" id="AIX19957.1"/>
    </source>
</evidence>
<organism evidence="1 2">
    <name type="scientific">Synechococcus phage ACG-2014f_Syn7803C7</name>
    <dbReference type="NCBI Taxonomy" id="2790345"/>
    <lineage>
        <taxon>Viruses</taxon>
        <taxon>Duplodnaviria</taxon>
        <taxon>Heunggongvirae</taxon>
        <taxon>Uroviricota</taxon>
        <taxon>Caudoviricetes</taxon>
        <taxon>Pantevenvirales</taxon>
        <taxon>Kyanoviridae</taxon>
        <taxon>Atlauavirus</taxon>
        <taxon>Atlauavirus acg2014f</taxon>
    </lineage>
</organism>
<sequence>MRLLILFLFVTGFLVLRFGVVPHDNYVFDCDNIPQTTINTIACGG</sequence>
<keyword evidence="2" id="KW-1185">Reference proteome</keyword>
<proteinExistence type="predicted"/>
<protein>
    <submittedName>
        <fullName evidence="1">Uncharacterized protein</fullName>
    </submittedName>
</protein>
<dbReference type="EMBL" id="KJ019052">
    <property type="protein sequence ID" value="AIX19957.1"/>
    <property type="molecule type" value="Genomic_DNA"/>
</dbReference>
<dbReference type="KEGG" id="vg:24171919"/>
<accession>A0A0E3F0H1</accession>
<reference evidence="1 2" key="1">
    <citation type="submission" date="2013-12" db="EMBL/GenBank/DDBJ databases">
        <title>Ecological redundancy of diverse viral populations within a natural community.</title>
        <authorList>
            <person name="Gregory A.C."/>
            <person name="LaButti K."/>
            <person name="Copeland A."/>
            <person name="Woyke T."/>
            <person name="Sullivan M.B."/>
        </authorList>
    </citation>
    <scope>NUCLEOTIDE SEQUENCE [LARGE SCALE GENOMIC DNA]</scope>
    <source>
        <strain evidence="1">Syn7803C7</strain>
    </source>
</reference>
<gene>
    <name evidence="1" type="ORF">Syn7803C7_66</name>
</gene>
<name>A0A0E3F0H1_9CAUD</name>
<dbReference type="Proteomes" id="UP000185323">
    <property type="component" value="Segment"/>
</dbReference>